<evidence type="ECO:0000313" key="3">
    <source>
        <dbReference type="Proteomes" id="UP000292082"/>
    </source>
</evidence>
<feature type="compositionally biased region" description="Basic and acidic residues" evidence="1">
    <location>
        <begin position="195"/>
        <end position="208"/>
    </location>
</feature>
<protein>
    <submittedName>
        <fullName evidence="2">Uncharacterized protein</fullName>
    </submittedName>
</protein>
<dbReference type="AlphaFoldDB" id="A0A4Q9PZZ6"/>
<feature type="region of interest" description="Disordered" evidence="1">
    <location>
        <begin position="179"/>
        <end position="208"/>
    </location>
</feature>
<accession>A0A4Q9PZZ6</accession>
<gene>
    <name evidence="2" type="ORF">BD310DRAFT_340529</name>
</gene>
<name>A0A4Q9PZZ6_9APHY</name>
<dbReference type="EMBL" id="ML145106">
    <property type="protein sequence ID" value="TBU60295.1"/>
    <property type="molecule type" value="Genomic_DNA"/>
</dbReference>
<proteinExistence type="predicted"/>
<dbReference type="Proteomes" id="UP000292082">
    <property type="component" value="Unassembled WGS sequence"/>
</dbReference>
<keyword evidence="3" id="KW-1185">Reference proteome</keyword>
<sequence>MALLPTSSCATMGTVMGESGIGRRLLFRVNPAGTSPQAGLADSRSLFSLLSSPWYGGRRRTTGTYSGYGLIFHRRRRRRADVRDIFERGVRVSRNSCRAMFVPCRNSPWRHRRSSSGRRDARPVPLFNYGHAFVLSAASRGAYPLLLPPRAAVGKGRKEERAVTDAFATARLRGRRWPYSRQSGCKGQCQFRDGSVTRERKMEARRSR</sequence>
<evidence type="ECO:0000313" key="2">
    <source>
        <dbReference type="EMBL" id="TBU60295.1"/>
    </source>
</evidence>
<reference evidence="2 3" key="1">
    <citation type="submission" date="2019-01" db="EMBL/GenBank/DDBJ databases">
        <title>Draft genome sequences of three monokaryotic isolates of the white-rot basidiomycete fungus Dichomitus squalens.</title>
        <authorList>
            <consortium name="DOE Joint Genome Institute"/>
            <person name="Lopez S.C."/>
            <person name="Andreopoulos B."/>
            <person name="Pangilinan J."/>
            <person name="Lipzen A."/>
            <person name="Riley R."/>
            <person name="Ahrendt S."/>
            <person name="Ng V."/>
            <person name="Barry K."/>
            <person name="Daum C."/>
            <person name="Grigoriev I.V."/>
            <person name="Hilden K.S."/>
            <person name="Makela M.R."/>
            <person name="de Vries R.P."/>
        </authorList>
    </citation>
    <scope>NUCLEOTIDE SEQUENCE [LARGE SCALE GENOMIC DNA]</scope>
    <source>
        <strain evidence="2 3">CBS 464.89</strain>
    </source>
</reference>
<organism evidence="2 3">
    <name type="scientific">Dichomitus squalens</name>
    <dbReference type="NCBI Taxonomy" id="114155"/>
    <lineage>
        <taxon>Eukaryota</taxon>
        <taxon>Fungi</taxon>
        <taxon>Dikarya</taxon>
        <taxon>Basidiomycota</taxon>
        <taxon>Agaricomycotina</taxon>
        <taxon>Agaricomycetes</taxon>
        <taxon>Polyporales</taxon>
        <taxon>Polyporaceae</taxon>
        <taxon>Dichomitus</taxon>
    </lineage>
</organism>
<evidence type="ECO:0000256" key="1">
    <source>
        <dbReference type="SAM" id="MobiDB-lite"/>
    </source>
</evidence>